<reference evidence="2" key="1">
    <citation type="submission" date="2018-08" db="EMBL/GenBank/DDBJ databases">
        <authorList>
            <person name="Chevrot R."/>
        </authorList>
    </citation>
    <scope>NUCLEOTIDE SEQUENCE [LARGE SCALE GENOMIC DNA]</scope>
</reference>
<organism evidence="1 2">
    <name type="scientific">Paenibacillus alvei</name>
    <name type="common">Bacillus alvei</name>
    <dbReference type="NCBI Taxonomy" id="44250"/>
    <lineage>
        <taxon>Bacteria</taxon>
        <taxon>Bacillati</taxon>
        <taxon>Bacillota</taxon>
        <taxon>Bacilli</taxon>
        <taxon>Bacillales</taxon>
        <taxon>Paenibacillaceae</taxon>
        <taxon>Paenibacillus</taxon>
    </lineage>
</organism>
<dbReference type="AlphaFoldDB" id="A0A383RAU3"/>
<proteinExistence type="predicted"/>
<dbReference type="EMBL" id="LS992241">
    <property type="protein sequence ID" value="SYX83436.1"/>
    <property type="molecule type" value="Genomic_DNA"/>
</dbReference>
<dbReference type="Proteomes" id="UP000304148">
    <property type="component" value="Chromosome"/>
</dbReference>
<sequence length="173" mass="19821">MKTTLRPSKIKGILSNNIKSMAATLDDYVRRPGHDFSRNRKLTFETMLQMLIGMGGNSLCKELYEWFSFSKDTASVSAFVQQREKILPSAIETLIHRFVASCDESVLFNGYRLFAVDGTDLRLPTNPNDSESYMKNESNTKGYNLVHIDAMYDLMRHVYLDASCPTEKRDERT</sequence>
<name>A0A383RAU3_PAEAL</name>
<accession>A0A383RAU3</accession>
<dbReference type="RefSeq" id="WP_138185529.1">
    <property type="nucleotide sequence ID" value="NZ_LS992241.1"/>
</dbReference>
<evidence type="ECO:0000313" key="1">
    <source>
        <dbReference type="EMBL" id="SYX83436.1"/>
    </source>
</evidence>
<evidence type="ECO:0000313" key="2">
    <source>
        <dbReference type="Proteomes" id="UP000304148"/>
    </source>
</evidence>
<gene>
    <name evidence="1" type="ORF">PBLR_11858</name>
</gene>
<protein>
    <submittedName>
        <fullName evidence="1">Transposase</fullName>
    </submittedName>
</protein>